<dbReference type="Pfam" id="PF12697">
    <property type="entry name" value="Abhydrolase_6"/>
    <property type="match status" value="1"/>
</dbReference>
<evidence type="ECO:0000313" key="2">
    <source>
        <dbReference type="EMBL" id="MEZ0475458.1"/>
    </source>
</evidence>
<name>A0ABV4HTK3_9GAMM</name>
<sequence length="251" mass="27990">MHEVHSEYVQVGTLQMYCETQGHGPPLLLLHAGFATIETSFEKLRPVLAKRWTTIAVEQQGHGHTADIDRALTYEQMVKDTAALLRKKKITGASVFGWSDGGIVALGLAARHPKIVHKVATIGSGYNSEAETPEFKQRLAEMKPDNEHTLPFRDAYREVAPRPEEWPLLVEKVKAMYAGFKGWSEAEMRSLKAPLMVMLGDEDFLRPEHALELFRMVPSGTLAILPGSDHSAPVTRTDWVTAMLVDFFDAP</sequence>
<dbReference type="SUPFAM" id="SSF53474">
    <property type="entry name" value="alpha/beta-Hydrolases"/>
    <property type="match status" value="1"/>
</dbReference>
<feature type="domain" description="AB hydrolase-1" evidence="1">
    <location>
        <begin position="27"/>
        <end position="240"/>
    </location>
</feature>
<protein>
    <submittedName>
        <fullName evidence="2">Alpha/beta fold hydrolase</fullName>
    </submittedName>
</protein>
<evidence type="ECO:0000259" key="1">
    <source>
        <dbReference type="Pfam" id="PF12697"/>
    </source>
</evidence>
<dbReference type="Proteomes" id="UP001566331">
    <property type="component" value="Unassembled WGS sequence"/>
</dbReference>
<comment type="caution">
    <text evidence="2">The sequence shown here is derived from an EMBL/GenBank/DDBJ whole genome shotgun (WGS) entry which is preliminary data.</text>
</comment>
<dbReference type="GO" id="GO:0016787">
    <property type="term" value="F:hydrolase activity"/>
    <property type="evidence" value="ECO:0007669"/>
    <property type="project" value="UniProtKB-KW"/>
</dbReference>
<keyword evidence="3" id="KW-1185">Reference proteome</keyword>
<proteinExistence type="predicted"/>
<evidence type="ECO:0000313" key="3">
    <source>
        <dbReference type="Proteomes" id="UP001566331"/>
    </source>
</evidence>
<dbReference type="PANTHER" id="PTHR46331:SF2">
    <property type="entry name" value="VALACYCLOVIR HYDROLASE"/>
    <property type="match status" value="1"/>
</dbReference>
<organism evidence="2 3">
    <name type="scientific">Luteimonas salinilitoris</name>
    <dbReference type="NCBI Taxonomy" id="3237697"/>
    <lineage>
        <taxon>Bacteria</taxon>
        <taxon>Pseudomonadati</taxon>
        <taxon>Pseudomonadota</taxon>
        <taxon>Gammaproteobacteria</taxon>
        <taxon>Lysobacterales</taxon>
        <taxon>Lysobacteraceae</taxon>
        <taxon>Luteimonas</taxon>
    </lineage>
</organism>
<dbReference type="PANTHER" id="PTHR46331">
    <property type="entry name" value="VALACYCLOVIR HYDROLASE"/>
    <property type="match status" value="1"/>
</dbReference>
<dbReference type="EMBL" id="JBFWIC010000016">
    <property type="protein sequence ID" value="MEZ0475458.1"/>
    <property type="molecule type" value="Genomic_DNA"/>
</dbReference>
<dbReference type="InterPro" id="IPR029058">
    <property type="entry name" value="AB_hydrolase_fold"/>
</dbReference>
<dbReference type="Gene3D" id="3.40.50.1820">
    <property type="entry name" value="alpha/beta hydrolase"/>
    <property type="match status" value="1"/>
</dbReference>
<reference evidence="2 3" key="1">
    <citation type="submission" date="2024-07" db="EMBL/GenBank/DDBJ databases">
        <title>Luteimonas salilacus sp. nov., isolated from the shore soil of Salt Lake in Tibet of China.</title>
        <authorList>
            <person name="Zhang X."/>
            <person name="Li A."/>
        </authorList>
    </citation>
    <scope>NUCLEOTIDE SEQUENCE [LARGE SCALE GENOMIC DNA]</scope>
    <source>
        <strain evidence="2 3">B3-2-R+30</strain>
    </source>
</reference>
<keyword evidence="2" id="KW-0378">Hydrolase</keyword>
<dbReference type="RefSeq" id="WP_370565199.1">
    <property type="nucleotide sequence ID" value="NZ_JBFWIB010000013.1"/>
</dbReference>
<accession>A0ABV4HTK3</accession>
<gene>
    <name evidence="2" type="ORF">AB6713_12670</name>
</gene>
<dbReference type="InterPro" id="IPR000073">
    <property type="entry name" value="AB_hydrolase_1"/>
</dbReference>